<dbReference type="PANTHER" id="PTHR21600:SF44">
    <property type="entry name" value="RIBOSOMAL LARGE SUBUNIT PSEUDOURIDINE SYNTHASE D"/>
    <property type="match status" value="1"/>
</dbReference>
<dbReference type="InterPro" id="IPR006145">
    <property type="entry name" value="PsdUridine_synth_RsuA/RluA"/>
</dbReference>
<dbReference type="CDD" id="cd02869">
    <property type="entry name" value="PseudoU_synth_RluA_like"/>
    <property type="match status" value="1"/>
</dbReference>
<organism evidence="4 5">
    <name type="scientific">Sphingomonas changbaiensis NBRC 104936</name>
    <dbReference type="NCBI Taxonomy" id="1219043"/>
    <lineage>
        <taxon>Bacteria</taxon>
        <taxon>Pseudomonadati</taxon>
        <taxon>Pseudomonadota</taxon>
        <taxon>Alphaproteobacteria</taxon>
        <taxon>Sphingomonadales</taxon>
        <taxon>Sphingomonadaceae</taxon>
        <taxon>Sphingomonas</taxon>
    </lineage>
</organism>
<evidence type="ECO:0000313" key="5">
    <source>
        <dbReference type="Proteomes" id="UP000033202"/>
    </source>
</evidence>
<dbReference type="SUPFAM" id="SSF55120">
    <property type="entry name" value="Pseudouridine synthase"/>
    <property type="match status" value="1"/>
</dbReference>
<dbReference type="Proteomes" id="UP000033202">
    <property type="component" value="Unassembled WGS sequence"/>
</dbReference>
<keyword evidence="2" id="KW-0413">Isomerase</keyword>
<dbReference type="InterPro" id="IPR006224">
    <property type="entry name" value="PsdUridine_synth_RluA-like_CS"/>
</dbReference>
<dbReference type="InterPro" id="IPR050188">
    <property type="entry name" value="RluA_PseudoU_synthase"/>
</dbReference>
<dbReference type="GO" id="GO:0003723">
    <property type="term" value="F:RNA binding"/>
    <property type="evidence" value="ECO:0007669"/>
    <property type="project" value="InterPro"/>
</dbReference>
<comment type="similarity">
    <text evidence="1">Belongs to the pseudouridine synthase RluA family.</text>
</comment>
<evidence type="ECO:0000313" key="4">
    <source>
        <dbReference type="EMBL" id="GAO37924.1"/>
    </source>
</evidence>
<proteinExistence type="inferred from homology"/>
<evidence type="ECO:0000256" key="2">
    <source>
        <dbReference type="ARBA" id="ARBA00023235"/>
    </source>
</evidence>
<dbReference type="PANTHER" id="PTHR21600">
    <property type="entry name" value="MITOCHONDRIAL RNA PSEUDOURIDINE SYNTHASE"/>
    <property type="match status" value="1"/>
</dbReference>
<sequence>MVQDQPIPPPAPPASGRGAIPILYIDAEALVIDKPAGLPVDRPKDGTPALADMVDDLRFGFARPPGLVHRLDRDTSGCLLLARNHGAHRRFSAAFANGEVQKTYFAVLEGVPDTEEGVIELALSKVSTAAQGWRIIPAKKGKPAVTRWTAIDVKDGRALVRFEPQTGRTHQLRVHAASGLGLPIVGDPTYGKGGPAMLLHASRIVVPRHNKPAIDVEAPLPERFGAFAHG</sequence>
<reference evidence="4 5" key="1">
    <citation type="submission" date="2015-04" db="EMBL/GenBank/DDBJ databases">
        <title>Whole genome shotgun sequence of Sphingomonas changbaiensis NBRC 104936.</title>
        <authorList>
            <person name="Katano-Makiyama Y."/>
            <person name="Hosoyama A."/>
            <person name="Hashimoto M."/>
            <person name="Noguchi M."/>
            <person name="Tsuchikane K."/>
            <person name="Ohji S."/>
            <person name="Yamazoe A."/>
            <person name="Ichikawa N."/>
            <person name="Kimura A."/>
            <person name="Fujita N."/>
        </authorList>
    </citation>
    <scope>NUCLEOTIDE SEQUENCE [LARGE SCALE GENOMIC DNA]</scope>
    <source>
        <strain evidence="4 5">NBRC 104936</strain>
    </source>
</reference>
<feature type="domain" description="Pseudouridine synthase RsuA/RluA-like" evidence="3">
    <location>
        <begin position="30"/>
        <end position="178"/>
    </location>
</feature>
<accession>A0A0E9MK69</accession>
<protein>
    <submittedName>
        <fullName evidence="4">Putative pseudouridine synthase</fullName>
    </submittedName>
</protein>
<evidence type="ECO:0000256" key="1">
    <source>
        <dbReference type="ARBA" id="ARBA00010876"/>
    </source>
</evidence>
<dbReference type="PROSITE" id="PS01129">
    <property type="entry name" value="PSI_RLU"/>
    <property type="match status" value="1"/>
</dbReference>
<dbReference type="GO" id="GO:0009982">
    <property type="term" value="F:pseudouridine synthase activity"/>
    <property type="evidence" value="ECO:0007669"/>
    <property type="project" value="InterPro"/>
</dbReference>
<dbReference type="GO" id="GO:0140098">
    <property type="term" value="F:catalytic activity, acting on RNA"/>
    <property type="evidence" value="ECO:0007669"/>
    <property type="project" value="UniProtKB-ARBA"/>
</dbReference>
<keyword evidence="5" id="KW-1185">Reference proteome</keyword>
<dbReference type="GO" id="GO:0000455">
    <property type="term" value="P:enzyme-directed rRNA pseudouridine synthesis"/>
    <property type="evidence" value="ECO:0007669"/>
    <property type="project" value="TreeGrafter"/>
</dbReference>
<dbReference type="Pfam" id="PF00849">
    <property type="entry name" value="PseudoU_synth_2"/>
    <property type="match status" value="1"/>
</dbReference>
<dbReference type="STRING" id="1219043.SCH01S_01_00870"/>
<dbReference type="EMBL" id="BBWU01000001">
    <property type="protein sequence ID" value="GAO37924.1"/>
    <property type="molecule type" value="Genomic_DNA"/>
</dbReference>
<name>A0A0E9MK69_9SPHN</name>
<dbReference type="Gene3D" id="3.30.2350.10">
    <property type="entry name" value="Pseudouridine synthase"/>
    <property type="match status" value="1"/>
</dbReference>
<dbReference type="InterPro" id="IPR020103">
    <property type="entry name" value="PsdUridine_synth_cat_dom_sf"/>
</dbReference>
<evidence type="ECO:0000259" key="3">
    <source>
        <dbReference type="Pfam" id="PF00849"/>
    </source>
</evidence>
<dbReference type="AlphaFoldDB" id="A0A0E9MK69"/>
<gene>
    <name evidence="4" type="ORF">SCH01S_01_00870</name>
</gene>
<comment type="caution">
    <text evidence="4">The sequence shown here is derived from an EMBL/GenBank/DDBJ whole genome shotgun (WGS) entry which is preliminary data.</text>
</comment>